<dbReference type="Proteomes" id="UP000663829">
    <property type="component" value="Unassembled WGS sequence"/>
</dbReference>
<sequence>GSHRVAAEITAGIICGSKYWTVNTLDKLWNKLTPFLKEVFSNLSPETLTYWGTCFKLGMEDEDPRRMYKPNEYILSLTTEQTSANTFNGTSCWYFTQTISNFEWRVSTVWKTINKHATELLDHPFKAGRERIAKTPLANVTGQVVEIDFEGRKALNFIETAIQLLTHMFSRSLQPVKESIIRIFPLLCEVESIVSNDEVIRKNLIVTRLCIAMTDVLQPCE</sequence>
<dbReference type="EMBL" id="CAJOBA010035935">
    <property type="protein sequence ID" value="CAF4013675.1"/>
    <property type="molecule type" value="Genomic_DNA"/>
</dbReference>
<dbReference type="Proteomes" id="UP000682733">
    <property type="component" value="Unassembled WGS sequence"/>
</dbReference>
<dbReference type="EMBL" id="CAJNOQ010008981">
    <property type="protein sequence ID" value="CAF1212114.1"/>
    <property type="molecule type" value="Genomic_DNA"/>
</dbReference>
<feature type="domain" description="Proteasome activator complex subunit 4-like HEAT repeat-like" evidence="1">
    <location>
        <begin position="2"/>
        <end position="91"/>
    </location>
</feature>
<dbReference type="Pfam" id="PF23096">
    <property type="entry name" value="HEAT_PSME4"/>
    <property type="match status" value="1"/>
</dbReference>
<evidence type="ECO:0000313" key="3">
    <source>
        <dbReference type="EMBL" id="CAF1212114.1"/>
    </source>
</evidence>
<proteinExistence type="predicted"/>
<dbReference type="Proteomes" id="UP000677228">
    <property type="component" value="Unassembled WGS sequence"/>
</dbReference>
<organism evidence="3 6">
    <name type="scientific">Didymodactylos carnosus</name>
    <dbReference type="NCBI Taxonomy" id="1234261"/>
    <lineage>
        <taxon>Eukaryota</taxon>
        <taxon>Metazoa</taxon>
        <taxon>Spiralia</taxon>
        <taxon>Gnathifera</taxon>
        <taxon>Rotifera</taxon>
        <taxon>Eurotatoria</taxon>
        <taxon>Bdelloidea</taxon>
        <taxon>Philodinida</taxon>
        <taxon>Philodinidae</taxon>
        <taxon>Didymodactylos</taxon>
    </lineage>
</organism>
<comment type="caution">
    <text evidence="3">The sequence shown here is derived from an EMBL/GenBank/DDBJ whole genome shotgun (WGS) entry which is preliminary data.</text>
</comment>
<dbReference type="PANTHER" id="PTHR32170">
    <property type="entry name" value="PROTEASOME ACTIVATOR COMPLEX SUBUNIT 4"/>
    <property type="match status" value="1"/>
</dbReference>
<dbReference type="PANTHER" id="PTHR32170:SF3">
    <property type="entry name" value="PROTEASOME ACTIVATOR COMPLEX SUBUNIT 4"/>
    <property type="match status" value="1"/>
</dbReference>
<dbReference type="AlphaFoldDB" id="A0A814X7Q5"/>
<dbReference type="InterPro" id="IPR035309">
    <property type="entry name" value="PSME4"/>
</dbReference>
<evidence type="ECO:0000313" key="6">
    <source>
        <dbReference type="Proteomes" id="UP000663829"/>
    </source>
</evidence>
<evidence type="ECO:0000313" key="4">
    <source>
        <dbReference type="EMBL" id="CAF3976079.1"/>
    </source>
</evidence>
<dbReference type="GO" id="GO:0010499">
    <property type="term" value="P:proteasomal ubiquitin-independent protein catabolic process"/>
    <property type="evidence" value="ECO:0007669"/>
    <property type="project" value="TreeGrafter"/>
</dbReference>
<dbReference type="GO" id="GO:0005634">
    <property type="term" value="C:nucleus"/>
    <property type="evidence" value="ECO:0007669"/>
    <property type="project" value="TreeGrafter"/>
</dbReference>
<evidence type="ECO:0000313" key="2">
    <source>
        <dbReference type="EMBL" id="CAF1204063.1"/>
    </source>
</evidence>
<dbReference type="GO" id="GO:0005829">
    <property type="term" value="C:cytosol"/>
    <property type="evidence" value="ECO:0007669"/>
    <property type="project" value="TreeGrafter"/>
</dbReference>
<evidence type="ECO:0000259" key="1">
    <source>
        <dbReference type="Pfam" id="PF23096"/>
    </source>
</evidence>
<feature type="non-terminal residue" evidence="3">
    <location>
        <position position="221"/>
    </location>
</feature>
<dbReference type="EMBL" id="CAJOBC010008982">
    <property type="protein sequence ID" value="CAF3976079.1"/>
    <property type="molecule type" value="Genomic_DNA"/>
</dbReference>
<gene>
    <name evidence="3" type="ORF">GPM918_LOCUS24264</name>
    <name evidence="2" type="ORF">OVA965_LOCUS24127</name>
    <name evidence="4" type="ORF">SRO942_LOCUS24263</name>
    <name evidence="5" type="ORF">TMI583_LOCUS24847</name>
</gene>
<dbReference type="InterPro" id="IPR055455">
    <property type="entry name" value="HEAT_PSME4"/>
</dbReference>
<dbReference type="GO" id="GO:0070628">
    <property type="term" value="F:proteasome binding"/>
    <property type="evidence" value="ECO:0007669"/>
    <property type="project" value="InterPro"/>
</dbReference>
<dbReference type="EMBL" id="CAJNOK010014403">
    <property type="protein sequence ID" value="CAF1204063.1"/>
    <property type="molecule type" value="Genomic_DNA"/>
</dbReference>
<name>A0A814X7Q5_9BILA</name>
<dbReference type="Proteomes" id="UP000681722">
    <property type="component" value="Unassembled WGS sequence"/>
</dbReference>
<dbReference type="OrthoDB" id="10012532at2759"/>
<dbReference type="GO" id="GO:0016504">
    <property type="term" value="F:peptidase activator activity"/>
    <property type="evidence" value="ECO:0007669"/>
    <property type="project" value="InterPro"/>
</dbReference>
<protein>
    <recommendedName>
        <fullName evidence="1">Proteasome activator complex subunit 4-like HEAT repeat-like domain-containing protein</fullName>
    </recommendedName>
</protein>
<evidence type="ECO:0000313" key="5">
    <source>
        <dbReference type="EMBL" id="CAF4013675.1"/>
    </source>
</evidence>
<keyword evidence="6" id="KW-1185">Reference proteome</keyword>
<reference evidence="3" key="1">
    <citation type="submission" date="2021-02" db="EMBL/GenBank/DDBJ databases">
        <authorList>
            <person name="Nowell W R."/>
        </authorList>
    </citation>
    <scope>NUCLEOTIDE SEQUENCE</scope>
</reference>
<accession>A0A814X7Q5</accession>